<dbReference type="InterPro" id="IPR006680">
    <property type="entry name" value="Amidohydro-rel"/>
</dbReference>
<reference evidence="3 4" key="1">
    <citation type="submission" date="2018-08" db="EMBL/GenBank/DDBJ databases">
        <title>Genomic Encyclopedia of Type Strains, Phase IV (KMG-IV): sequencing the most valuable type-strain genomes for metagenomic binning, comparative biology and taxonomic classification.</title>
        <authorList>
            <person name="Goeker M."/>
        </authorList>
    </citation>
    <scope>NUCLEOTIDE SEQUENCE [LARGE SCALE GENOMIC DNA]</scope>
    <source>
        <strain evidence="3 4">DSM 23923</strain>
    </source>
</reference>
<evidence type="ECO:0000256" key="1">
    <source>
        <dbReference type="ARBA" id="ARBA00023239"/>
    </source>
</evidence>
<protein>
    <recommendedName>
        <fullName evidence="2">Amidohydrolase-related domain-containing protein</fullName>
    </recommendedName>
</protein>
<dbReference type="SUPFAM" id="SSF51556">
    <property type="entry name" value="Metallo-dependent hydrolases"/>
    <property type="match status" value="1"/>
</dbReference>
<feature type="domain" description="Amidohydrolase-related" evidence="2">
    <location>
        <begin position="3"/>
        <end position="251"/>
    </location>
</feature>
<dbReference type="InterPro" id="IPR032465">
    <property type="entry name" value="ACMSD"/>
</dbReference>
<sequence length="253" mass="28917">MIIDFHTHAPERGEFKDYLDSMDENKIDMAVIHPLGESVEEICRSNDYVYSLVKQHPDRLMGFASVMPREPGAEKLLERYIKDYGFKGLKLHPPMQNFSPVDPLITPVLEKAIELDIPILFHTGPIYAQKATVAFGDPLLFDELAIRHPNLTFVMAHGNPLGYDPCIAAKHPKVYLDTTLRLAEITRVMPNIGELYLDLLRGDDKLIFGTDSNPSRTWRFKYNLEAIEKMNVPQESKEKILWKTAAKLLKLNL</sequence>
<evidence type="ECO:0000313" key="3">
    <source>
        <dbReference type="EMBL" id="REG06122.1"/>
    </source>
</evidence>
<dbReference type="Pfam" id="PF04909">
    <property type="entry name" value="Amidohydro_2"/>
    <property type="match status" value="1"/>
</dbReference>
<evidence type="ECO:0000313" key="4">
    <source>
        <dbReference type="Proteomes" id="UP000256388"/>
    </source>
</evidence>
<dbReference type="CDD" id="cd01292">
    <property type="entry name" value="metallo-dependent_hydrolases"/>
    <property type="match status" value="1"/>
</dbReference>
<dbReference type="GO" id="GO:0016831">
    <property type="term" value="F:carboxy-lyase activity"/>
    <property type="evidence" value="ECO:0007669"/>
    <property type="project" value="InterPro"/>
</dbReference>
<dbReference type="EMBL" id="QUMS01000004">
    <property type="protein sequence ID" value="REG06122.1"/>
    <property type="molecule type" value="Genomic_DNA"/>
</dbReference>
<name>A0A347ZQG7_9CHLR</name>
<evidence type="ECO:0000259" key="2">
    <source>
        <dbReference type="Pfam" id="PF04909"/>
    </source>
</evidence>
<dbReference type="GO" id="GO:0016787">
    <property type="term" value="F:hydrolase activity"/>
    <property type="evidence" value="ECO:0007669"/>
    <property type="project" value="InterPro"/>
</dbReference>
<keyword evidence="4" id="KW-1185">Reference proteome</keyword>
<organism evidence="3 4">
    <name type="scientific">Pelolinea submarina</name>
    <dbReference type="NCBI Taxonomy" id="913107"/>
    <lineage>
        <taxon>Bacteria</taxon>
        <taxon>Bacillati</taxon>
        <taxon>Chloroflexota</taxon>
        <taxon>Anaerolineae</taxon>
        <taxon>Anaerolineales</taxon>
        <taxon>Anaerolineaceae</taxon>
        <taxon>Pelolinea</taxon>
    </lineage>
</organism>
<dbReference type="PANTHER" id="PTHR21240">
    <property type="entry name" value="2-AMINO-3-CARBOXYLMUCONATE-6-SEMIALDEHYDE DECARBOXYLASE"/>
    <property type="match status" value="1"/>
</dbReference>
<accession>A0A347ZQG7</accession>
<dbReference type="AlphaFoldDB" id="A0A347ZQG7"/>
<comment type="caution">
    <text evidence="3">The sequence shown here is derived from an EMBL/GenBank/DDBJ whole genome shotgun (WGS) entry which is preliminary data.</text>
</comment>
<proteinExistence type="predicted"/>
<dbReference type="InterPro" id="IPR032466">
    <property type="entry name" value="Metal_Hydrolase"/>
</dbReference>
<dbReference type="RefSeq" id="WP_116225825.1">
    <property type="nucleotide sequence ID" value="NZ_AP018437.1"/>
</dbReference>
<gene>
    <name evidence="3" type="ORF">DFR64_2552</name>
</gene>
<dbReference type="Gene3D" id="3.20.20.140">
    <property type="entry name" value="Metal-dependent hydrolases"/>
    <property type="match status" value="1"/>
</dbReference>
<keyword evidence="1" id="KW-0456">Lyase</keyword>
<dbReference type="OrthoDB" id="9771932at2"/>
<dbReference type="Proteomes" id="UP000256388">
    <property type="component" value="Unassembled WGS sequence"/>
</dbReference>